<evidence type="ECO:0000313" key="2">
    <source>
        <dbReference type="Proteomes" id="UP000821865"/>
    </source>
</evidence>
<protein>
    <submittedName>
        <fullName evidence="1">Uncharacterized protein</fullName>
    </submittedName>
</protein>
<comment type="caution">
    <text evidence="1">The sequence shown here is derived from an EMBL/GenBank/DDBJ whole genome shotgun (WGS) entry which is preliminary data.</text>
</comment>
<keyword evidence="2" id="KW-1185">Reference proteome</keyword>
<accession>A0ACB8DWU9</accession>
<dbReference type="Proteomes" id="UP000821865">
    <property type="component" value="Chromosome 1"/>
</dbReference>
<name>A0ACB8DWU9_DERSI</name>
<gene>
    <name evidence="1" type="ORF">HPB49_006863</name>
</gene>
<evidence type="ECO:0000313" key="1">
    <source>
        <dbReference type="EMBL" id="KAH7978816.1"/>
    </source>
</evidence>
<sequence length="91" mass="10532">MKRLELEILRAQNTGEATPISREREKKMKDLMQSYRVGQDVGLLVNFERTCDKAGFLKDSWPQRLLTLLPCEVADVIARMGKEESEDYDKV</sequence>
<dbReference type="EMBL" id="CM023470">
    <property type="protein sequence ID" value="KAH7978816.1"/>
    <property type="molecule type" value="Genomic_DNA"/>
</dbReference>
<organism evidence="1 2">
    <name type="scientific">Dermacentor silvarum</name>
    <name type="common">Tick</name>
    <dbReference type="NCBI Taxonomy" id="543639"/>
    <lineage>
        <taxon>Eukaryota</taxon>
        <taxon>Metazoa</taxon>
        <taxon>Ecdysozoa</taxon>
        <taxon>Arthropoda</taxon>
        <taxon>Chelicerata</taxon>
        <taxon>Arachnida</taxon>
        <taxon>Acari</taxon>
        <taxon>Parasitiformes</taxon>
        <taxon>Ixodida</taxon>
        <taxon>Ixodoidea</taxon>
        <taxon>Ixodidae</taxon>
        <taxon>Rhipicephalinae</taxon>
        <taxon>Dermacentor</taxon>
    </lineage>
</organism>
<proteinExistence type="predicted"/>
<reference evidence="1" key="1">
    <citation type="submission" date="2020-05" db="EMBL/GenBank/DDBJ databases">
        <title>Large-scale comparative analyses of tick genomes elucidate their genetic diversity and vector capacities.</title>
        <authorList>
            <person name="Jia N."/>
            <person name="Wang J."/>
            <person name="Shi W."/>
            <person name="Du L."/>
            <person name="Sun Y."/>
            <person name="Zhan W."/>
            <person name="Jiang J."/>
            <person name="Wang Q."/>
            <person name="Zhang B."/>
            <person name="Ji P."/>
            <person name="Sakyi L.B."/>
            <person name="Cui X."/>
            <person name="Yuan T."/>
            <person name="Jiang B."/>
            <person name="Yang W."/>
            <person name="Lam T.T.-Y."/>
            <person name="Chang Q."/>
            <person name="Ding S."/>
            <person name="Wang X."/>
            <person name="Zhu J."/>
            <person name="Ruan X."/>
            <person name="Zhao L."/>
            <person name="Wei J."/>
            <person name="Que T."/>
            <person name="Du C."/>
            <person name="Cheng J."/>
            <person name="Dai P."/>
            <person name="Han X."/>
            <person name="Huang E."/>
            <person name="Gao Y."/>
            <person name="Liu J."/>
            <person name="Shao H."/>
            <person name="Ye R."/>
            <person name="Li L."/>
            <person name="Wei W."/>
            <person name="Wang X."/>
            <person name="Wang C."/>
            <person name="Yang T."/>
            <person name="Huo Q."/>
            <person name="Li W."/>
            <person name="Guo W."/>
            <person name="Chen H."/>
            <person name="Zhou L."/>
            <person name="Ni X."/>
            <person name="Tian J."/>
            <person name="Zhou Y."/>
            <person name="Sheng Y."/>
            <person name="Liu T."/>
            <person name="Pan Y."/>
            <person name="Xia L."/>
            <person name="Li J."/>
            <person name="Zhao F."/>
            <person name="Cao W."/>
        </authorList>
    </citation>
    <scope>NUCLEOTIDE SEQUENCE</scope>
    <source>
        <strain evidence="1">Dsil-2018</strain>
    </source>
</reference>